<comment type="caution">
    <text evidence="1">The sequence shown here is derived from an EMBL/GenBank/DDBJ whole genome shotgun (WGS) entry which is preliminary data.</text>
</comment>
<protein>
    <submittedName>
        <fullName evidence="1">Uncharacterized protein</fullName>
    </submittedName>
</protein>
<dbReference type="AlphaFoldDB" id="A0AAV6VC18"/>
<proteinExistence type="predicted"/>
<accession>A0AAV6VC18</accession>
<reference evidence="1 2" key="1">
    <citation type="journal article" date="2022" name="Nat. Ecol. Evol.">
        <title>A masculinizing supergene underlies an exaggerated male reproductive morph in a spider.</title>
        <authorList>
            <person name="Hendrickx F."/>
            <person name="De Corte Z."/>
            <person name="Sonet G."/>
            <person name="Van Belleghem S.M."/>
            <person name="Kostlbacher S."/>
            <person name="Vangestel C."/>
        </authorList>
    </citation>
    <scope>NUCLEOTIDE SEQUENCE [LARGE SCALE GENOMIC DNA]</scope>
    <source>
        <strain evidence="1">W744_W776</strain>
    </source>
</reference>
<gene>
    <name evidence="1" type="ORF">JTE90_003731</name>
</gene>
<dbReference type="EMBL" id="JAFNEN010000119">
    <property type="protein sequence ID" value="KAG8193520.1"/>
    <property type="molecule type" value="Genomic_DNA"/>
</dbReference>
<name>A0AAV6VC18_9ARAC</name>
<evidence type="ECO:0000313" key="1">
    <source>
        <dbReference type="EMBL" id="KAG8193520.1"/>
    </source>
</evidence>
<evidence type="ECO:0000313" key="2">
    <source>
        <dbReference type="Proteomes" id="UP000827092"/>
    </source>
</evidence>
<dbReference type="Proteomes" id="UP000827092">
    <property type="component" value="Unassembled WGS sequence"/>
</dbReference>
<organism evidence="1 2">
    <name type="scientific">Oedothorax gibbosus</name>
    <dbReference type="NCBI Taxonomy" id="931172"/>
    <lineage>
        <taxon>Eukaryota</taxon>
        <taxon>Metazoa</taxon>
        <taxon>Ecdysozoa</taxon>
        <taxon>Arthropoda</taxon>
        <taxon>Chelicerata</taxon>
        <taxon>Arachnida</taxon>
        <taxon>Araneae</taxon>
        <taxon>Araneomorphae</taxon>
        <taxon>Entelegynae</taxon>
        <taxon>Araneoidea</taxon>
        <taxon>Linyphiidae</taxon>
        <taxon>Erigoninae</taxon>
        <taxon>Oedothorax</taxon>
    </lineage>
</organism>
<sequence length="107" mass="12208">MLRLTLNFGEEGALILALKYFGYEFCIRPSLHMKYGWTSITVLSDESGRAGMLDALRSKRPWTAKNKGVSFDTYHEISPFFSTMFDLYGSIGLESILFHLEVMKEAL</sequence>
<keyword evidence="2" id="KW-1185">Reference proteome</keyword>